<evidence type="ECO:0000256" key="6">
    <source>
        <dbReference type="ARBA" id="ARBA00022692"/>
    </source>
</evidence>
<evidence type="ECO:0000256" key="2">
    <source>
        <dbReference type="ARBA" id="ARBA00004141"/>
    </source>
</evidence>
<evidence type="ECO:0000259" key="14">
    <source>
        <dbReference type="PROSITE" id="PS50885"/>
    </source>
</evidence>
<keyword evidence="5" id="KW-0808">Transferase</keyword>
<dbReference type="InterPro" id="IPR003660">
    <property type="entry name" value="HAMP_dom"/>
</dbReference>
<proteinExistence type="predicted"/>
<gene>
    <name evidence="15" type="ORF">NBH21_25590</name>
</gene>
<dbReference type="InterPro" id="IPR036890">
    <property type="entry name" value="HATPase_C_sf"/>
</dbReference>
<evidence type="ECO:0000313" key="16">
    <source>
        <dbReference type="Proteomes" id="UP001155380"/>
    </source>
</evidence>
<dbReference type="Gene3D" id="6.10.340.10">
    <property type="match status" value="1"/>
</dbReference>
<keyword evidence="9" id="KW-0067">ATP-binding</keyword>
<evidence type="ECO:0000256" key="9">
    <source>
        <dbReference type="ARBA" id="ARBA00022840"/>
    </source>
</evidence>
<dbReference type="PROSITE" id="PS50109">
    <property type="entry name" value="HIS_KIN"/>
    <property type="match status" value="1"/>
</dbReference>
<dbReference type="SMART" id="SM00387">
    <property type="entry name" value="HATPase_c"/>
    <property type="match status" value="1"/>
</dbReference>
<dbReference type="SMART" id="SM00388">
    <property type="entry name" value="HisKA"/>
    <property type="match status" value="1"/>
</dbReference>
<feature type="domain" description="HAMP" evidence="14">
    <location>
        <begin position="175"/>
        <end position="227"/>
    </location>
</feature>
<dbReference type="InterPro" id="IPR003594">
    <property type="entry name" value="HATPase_dom"/>
</dbReference>
<feature type="transmembrane region" description="Helical" evidence="12">
    <location>
        <begin position="155"/>
        <end position="174"/>
    </location>
</feature>
<evidence type="ECO:0000256" key="3">
    <source>
        <dbReference type="ARBA" id="ARBA00012438"/>
    </source>
</evidence>
<dbReference type="EC" id="2.7.13.3" evidence="3"/>
<evidence type="ECO:0000259" key="13">
    <source>
        <dbReference type="PROSITE" id="PS50109"/>
    </source>
</evidence>
<keyword evidence="8 15" id="KW-0418">Kinase</keyword>
<sequence>MKRGRSIVRPLMLSLIGALVVVWLGAIGLSIVVMREEFDEIFDSALKEASERLLVIVSEEMHPDVLSAAESGRVFSSTGRRQYIVYQVRHADGQLIYRSKDAPEQPFDVPLKVGFRDTGKYRVFTAATSDEKLFLQAADDFGHRREAVLESATTMLWPLVMLIPVSLLVVWLIARRAVTPINALRTSISERDDGNLSPVETETLPNELRPIAFSVNLLLQRLRSALDAEREFTANSAHELRTPIAGALAQTQRLLAELPDGSLKARTRNIEAALTKLGRISEKLLQLARADAGLGATETKTDLLKVLDLIVLDFQRSAETSNRIDYIVAPSASLIRNVDIDAFGIVMRNLIENATIHGEPNGPIKVCVDEHSAIRVISNGPAVAEADLAAFKQRFHRGDAKRKGAGLGLPIADKIVRQMGGTLQLHSPVPGNDQGFEARIILPG</sequence>
<organism evidence="15 16">
    <name type="scientific">Ciceribacter sichuanensis</name>
    <dbReference type="NCBI Taxonomy" id="2949647"/>
    <lineage>
        <taxon>Bacteria</taxon>
        <taxon>Pseudomonadati</taxon>
        <taxon>Pseudomonadota</taxon>
        <taxon>Alphaproteobacteria</taxon>
        <taxon>Hyphomicrobiales</taxon>
        <taxon>Rhizobiaceae</taxon>
        <taxon>Ciceribacter</taxon>
    </lineage>
</organism>
<accession>A0AAJ1FA76</accession>
<dbReference type="Gene3D" id="1.10.287.130">
    <property type="match status" value="1"/>
</dbReference>
<dbReference type="Pfam" id="PF00512">
    <property type="entry name" value="HisKA"/>
    <property type="match status" value="1"/>
</dbReference>
<comment type="subcellular location">
    <subcellularLocation>
        <location evidence="2">Membrane</location>
        <topology evidence="2">Multi-pass membrane protein</topology>
    </subcellularLocation>
</comment>
<comment type="caution">
    <text evidence="15">The sequence shown here is derived from an EMBL/GenBank/DDBJ whole genome shotgun (WGS) entry which is preliminary data.</text>
</comment>
<dbReference type="InterPro" id="IPR050428">
    <property type="entry name" value="TCS_sensor_his_kinase"/>
</dbReference>
<keyword evidence="10 12" id="KW-1133">Transmembrane helix</keyword>
<dbReference type="RefSeq" id="WP_250913174.1">
    <property type="nucleotide sequence ID" value="NZ_JAMXLX010000017.1"/>
</dbReference>
<dbReference type="CDD" id="cd00082">
    <property type="entry name" value="HisKA"/>
    <property type="match status" value="1"/>
</dbReference>
<feature type="domain" description="Histidine kinase" evidence="13">
    <location>
        <begin position="235"/>
        <end position="444"/>
    </location>
</feature>
<evidence type="ECO:0000256" key="11">
    <source>
        <dbReference type="ARBA" id="ARBA00023012"/>
    </source>
</evidence>
<dbReference type="PANTHER" id="PTHR45436:SF14">
    <property type="entry name" value="SENSOR PROTEIN QSEC"/>
    <property type="match status" value="1"/>
</dbReference>
<keyword evidence="4" id="KW-0597">Phosphoprotein</keyword>
<evidence type="ECO:0000256" key="1">
    <source>
        <dbReference type="ARBA" id="ARBA00000085"/>
    </source>
</evidence>
<evidence type="ECO:0000256" key="5">
    <source>
        <dbReference type="ARBA" id="ARBA00022679"/>
    </source>
</evidence>
<evidence type="ECO:0000256" key="12">
    <source>
        <dbReference type="SAM" id="Phobius"/>
    </source>
</evidence>
<dbReference type="GO" id="GO:0005524">
    <property type="term" value="F:ATP binding"/>
    <property type="evidence" value="ECO:0007669"/>
    <property type="project" value="UniProtKB-KW"/>
</dbReference>
<keyword evidence="11" id="KW-0902">Two-component regulatory system</keyword>
<dbReference type="InterPro" id="IPR005467">
    <property type="entry name" value="His_kinase_dom"/>
</dbReference>
<comment type="catalytic activity">
    <reaction evidence="1">
        <text>ATP + protein L-histidine = ADP + protein N-phospho-L-histidine.</text>
        <dbReference type="EC" id="2.7.13.3"/>
    </reaction>
</comment>
<dbReference type="SMART" id="SM00304">
    <property type="entry name" value="HAMP"/>
    <property type="match status" value="1"/>
</dbReference>
<dbReference type="EMBL" id="JAMXLX010000017">
    <property type="protein sequence ID" value="MCO5960139.1"/>
    <property type="molecule type" value="Genomic_DNA"/>
</dbReference>
<evidence type="ECO:0000256" key="10">
    <source>
        <dbReference type="ARBA" id="ARBA00022989"/>
    </source>
</evidence>
<dbReference type="AlphaFoldDB" id="A0AAJ1FA76"/>
<dbReference type="Pfam" id="PF08521">
    <property type="entry name" value="2CSK_N"/>
    <property type="match status" value="1"/>
</dbReference>
<keyword evidence="6 12" id="KW-0812">Transmembrane</keyword>
<dbReference type="PANTHER" id="PTHR45436">
    <property type="entry name" value="SENSOR HISTIDINE KINASE YKOH"/>
    <property type="match status" value="1"/>
</dbReference>
<dbReference type="SUPFAM" id="SSF47384">
    <property type="entry name" value="Homodimeric domain of signal transducing histidine kinase"/>
    <property type="match status" value="1"/>
</dbReference>
<evidence type="ECO:0000313" key="15">
    <source>
        <dbReference type="EMBL" id="MCO5960139.1"/>
    </source>
</evidence>
<dbReference type="PROSITE" id="PS50885">
    <property type="entry name" value="HAMP"/>
    <property type="match status" value="1"/>
</dbReference>
<dbReference type="SUPFAM" id="SSF55874">
    <property type="entry name" value="ATPase domain of HSP90 chaperone/DNA topoisomerase II/histidine kinase"/>
    <property type="match status" value="1"/>
</dbReference>
<dbReference type="InterPro" id="IPR013727">
    <property type="entry name" value="2CSK_N"/>
</dbReference>
<dbReference type="GO" id="GO:0000155">
    <property type="term" value="F:phosphorelay sensor kinase activity"/>
    <property type="evidence" value="ECO:0007669"/>
    <property type="project" value="InterPro"/>
</dbReference>
<evidence type="ECO:0000256" key="4">
    <source>
        <dbReference type="ARBA" id="ARBA00022553"/>
    </source>
</evidence>
<dbReference type="GO" id="GO:0005886">
    <property type="term" value="C:plasma membrane"/>
    <property type="evidence" value="ECO:0007669"/>
    <property type="project" value="TreeGrafter"/>
</dbReference>
<dbReference type="Gene3D" id="3.30.565.10">
    <property type="entry name" value="Histidine kinase-like ATPase, C-terminal domain"/>
    <property type="match status" value="1"/>
</dbReference>
<protein>
    <recommendedName>
        <fullName evidence="3">histidine kinase</fullName>
        <ecNumber evidence="3">2.7.13.3</ecNumber>
    </recommendedName>
</protein>
<dbReference type="Proteomes" id="UP001155380">
    <property type="component" value="Unassembled WGS sequence"/>
</dbReference>
<dbReference type="Pfam" id="PF00672">
    <property type="entry name" value="HAMP"/>
    <property type="match status" value="1"/>
</dbReference>
<dbReference type="Pfam" id="PF02518">
    <property type="entry name" value="HATPase_c"/>
    <property type="match status" value="1"/>
</dbReference>
<evidence type="ECO:0000256" key="8">
    <source>
        <dbReference type="ARBA" id="ARBA00022777"/>
    </source>
</evidence>
<feature type="transmembrane region" description="Helical" evidence="12">
    <location>
        <begin position="12"/>
        <end position="34"/>
    </location>
</feature>
<reference evidence="15" key="1">
    <citation type="submission" date="2022-06" db="EMBL/GenBank/DDBJ databases">
        <authorList>
            <person name="Sun Q."/>
        </authorList>
    </citation>
    <scope>NUCLEOTIDE SEQUENCE</scope>
    <source>
        <strain evidence="15">S101</strain>
    </source>
</reference>
<keyword evidence="7" id="KW-0547">Nucleotide-binding</keyword>
<keyword evidence="12" id="KW-0472">Membrane</keyword>
<evidence type="ECO:0000256" key="7">
    <source>
        <dbReference type="ARBA" id="ARBA00022741"/>
    </source>
</evidence>
<dbReference type="InterPro" id="IPR003661">
    <property type="entry name" value="HisK_dim/P_dom"/>
</dbReference>
<name>A0AAJ1FA76_9HYPH</name>
<dbReference type="InterPro" id="IPR036097">
    <property type="entry name" value="HisK_dim/P_sf"/>
</dbReference>